<accession>A0ABV7Y7S5</accession>
<protein>
    <submittedName>
        <fullName evidence="2">Dihydrofolate reductase family protein</fullName>
    </submittedName>
</protein>
<sequence>MAKVLSGISMSLDGFVTGPNPTHEEQLGEGGGVLFGWLDGNPDSARLLDEMVAEVGAVIMGRVGYDLARWTDGGPVGKAPCFVLTHEPPADQSSHPPGLFTFVTDGIESAVAQAEKAADGKTVGLHGASAVQQCIAAGLLDEIWIHLAPVLLNGGTRLFEHLGGQVQLERKRVIEAPTTTHLLFAVVK</sequence>
<evidence type="ECO:0000313" key="2">
    <source>
        <dbReference type="EMBL" id="MFC3760882.1"/>
    </source>
</evidence>
<dbReference type="SUPFAM" id="SSF53597">
    <property type="entry name" value="Dihydrofolate reductase-like"/>
    <property type="match status" value="1"/>
</dbReference>
<dbReference type="EMBL" id="JBHRZH010000006">
    <property type="protein sequence ID" value="MFC3760882.1"/>
    <property type="molecule type" value="Genomic_DNA"/>
</dbReference>
<name>A0ABV7Y7S5_9ACTN</name>
<dbReference type="Proteomes" id="UP001595699">
    <property type="component" value="Unassembled WGS sequence"/>
</dbReference>
<dbReference type="Pfam" id="PF01872">
    <property type="entry name" value="RibD_C"/>
    <property type="match status" value="1"/>
</dbReference>
<dbReference type="Gene3D" id="3.40.430.10">
    <property type="entry name" value="Dihydrofolate Reductase, subunit A"/>
    <property type="match status" value="1"/>
</dbReference>
<gene>
    <name evidence="2" type="ORF">ACFOUW_08525</name>
</gene>
<keyword evidence="3" id="KW-1185">Reference proteome</keyword>
<dbReference type="InterPro" id="IPR002734">
    <property type="entry name" value="RibDG_C"/>
</dbReference>
<comment type="caution">
    <text evidence="2">The sequence shown here is derived from an EMBL/GenBank/DDBJ whole genome shotgun (WGS) entry which is preliminary data.</text>
</comment>
<dbReference type="InterPro" id="IPR024072">
    <property type="entry name" value="DHFR-like_dom_sf"/>
</dbReference>
<proteinExistence type="predicted"/>
<dbReference type="RefSeq" id="WP_205117120.1">
    <property type="nucleotide sequence ID" value="NZ_JAFBCM010000001.1"/>
</dbReference>
<evidence type="ECO:0000313" key="3">
    <source>
        <dbReference type="Proteomes" id="UP001595699"/>
    </source>
</evidence>
<reference evidence="3" key="1">
    <citation type="journal article" date="2019" name="Int. J. Syst. Evol. Microbiol.">
        <title>The Global Catalogue of Microorganisms (GCM) 10K type strain sequencing project: providing services to taxonomists for standard genome sequencing and annotation.</title>
        <authorList>
            <consortium name="The Broad Institute Genomics Platform"/>
            <consortium name="The Broad Institute Genome Sequencing Center for Infectious Disease"/>
            <person name="Wu L."/>
            <person name="Ma J."/>
        </authorList>
    </citation>
    <scope>NUCLEOTIDE SEQUENCE [LARGE SCALE GENOMIC DNA]</scope>
    <source>
        <strain evidence="3">CGMCC 4.7241</strain>
    </source>
</reference>
<feature type="domain" description="Bacterial bifunctional deaminase-reductase C-terminal" evidence="1">
    <location>
        <begin position="3"/>
        <end position="176"/>
    </location>
</feature>
<organism evidence="2 3">
    <name type="scientific">Tenggerimyces flavus</name>
    <dbReference type="NCBI Taxonomy" id="1708749"/>
    <lineage>
        <taxon>Bacteria</taxon>
        <taxon>Bacillati</taxon>
        <taxon>Actinomycetota</taxon>
        <taxon>Actinomycetes</taxon>
        <taxon>Propionibacteriales</taxon>
        <taxon>Nocardioidaceae</taxon>
        <taxon>Tenggerimyces</taxon>
    </lineage>
</organism>
<evidence type="ECO:0000259" key="1">
    <source>
        <dbReference type="Pfam" id="PF01872"/>
    </source>
</evidence>